<dbReference type="Proteomes" id="UP000246410">
    <property type="component" value="Unassembled WGS sequence"/>
</dbReference>
<dbReference type="SUPFAM" id="SSF69118">
    <property type="entry name" value="AhpD-like"/>
    <property type="match status" value="1"/>
</dbReference>
<feature type="domain" description="Carboxymuconolactone decarboxylase-like" evidence="1">
    <location>
        <begin position="19"/>
        <end position="96"/>
    </location>
</feature>
<dbReference type="RefSeq" id="WP_110040646.1">
    <property type="nucleotide sequence ID" value="NZ_QGTL01000013.1"/>
</dbReference>
<dbReference type="InterPro" id="IPR004675">
    <property type="entry name" value="AhpD_core"/>
</dbReference>
<reference evidence="2 3" key="1">
    <citation type="submission" date="2018-05" db="EMBL/GenBank/DDBJ databases">
        <title>Genomic Encyclopedia of Type Strains, Phase IV (KMG-IV): sequencing the most valuable type-strain genomes for metagenomic binning, comparative biology and taxonomic classification.</title>
        <authorList>
            <person name="Goeker M."/>
        </authorList>
    </citation>
    <scope>NUCLEOTIDE SEQUENCE [LARGE SCALE GENOMIC DNA]</scope>
    <source>
        <strain evidence="2 3">DSM 44717</strain>
    </source>
</reference>
<evidence type="ECO:0000313" key="3">
    <source>
        <dbReference type="Proteomes" id="UP000246410"/>
    </source>
</evidence>
<gene>
    <name evidence="2" type="ORF">DFR69_11398</name>
</gene>
<dbReference type="PANTHER" id="PTHR34846:SF7">
    <property type="entry name" value="BLL7811 PROTEIN"/>
    <property type="match status" value="1"/>
</dbReference>
<proteinExistence type="predicted"/>
<protein>
    <submittedName>
        <fullName evidence="2">AhpD family alkylhydroperoxidase</fullName>
    </submittedName>
</protein>
<evidence type="ECO:0000259" key="1">
    <source>
        <dbReference type="Pfam" id="PF02627"/>
    </source>
</evidence>
<keyword evidence="2" id="KW-0575">Peroxidase</keyword>
<sequence length="160" mass="17036">MEPRFTLVDNEIGAKFAQRFGNASLVVLRSGLPKATQDLVMLRVSQINGCGWCTDVHSKDLAHAGEPAVRINLVAAWREATVFTDAERAALALAEEGTRIADAHPGVSAATWAETREHYDDDQLAALVALIAQINAANRLGVIVRQQGGGYVPGAYAAAN</sequence>
<keyword evidence="2" id="KW-0560">Oxidoreductase</keyword>
<dbReference type="EMBL" id="QGTL01000013">
    <property type="protein sequence ID" value="PWV70385.1"/>
    <property type="molecule type" value="Genomic_DNA"/>
</dbReference>
<dbReference type="InterPro" id="IPR003779">
    <property type="entry name" value="CMD-like"/>
</dbReference>
<dbReference type="GO" id="GO:0051920">
    <property type="term" value="F:peroxiredoxin activity"/>
    <property type="evidence" value="ECO:0007669"/>
    <property type="project" value="InterPro"/>
</dbReference>
<dbReference type="Pfam" id="PF02627">
    <property type="entry name" value="CMD"/>
    <property type="match status" value="1"/>
</dbReference>
<name>A0A317N519_9NOCA</name>
<evidence type="ECO:0000313" key="2">
    <source>
        <dbReference type="EMBL" id="PWV70385.1"/>
    </source>
</evidence>
<dbReference type="InterPro" id="IPR029032">
    <property type="entry name" value="AhpD-like"/>
</dbReference>
<organism evidence="2 3">
    <name type="scientific">Nocardia neocaledoniensis</name>
    <dbReference type="NCBI Taxonomy" id="236511"/>
    <lineage>
        <taxon>Bacteria</taxon>
        <taxon>Bacillati</taxon>
        <taxon>Actinomycetota</taxon>
        <taxon>Actinomycetes</taxon>
        <taxon>Mycobacteriales</taxon>
        <taxon>Nocardiaceae</taxon>
        <taxon>Nocardia</taxon>
    </lineage>
</organism>
<accession>A0A317N519</accession>
<dbReference type="PANTHER" id="PTHR34846">
    <property type="entry name" value="4-CARBOXYMUCONOLACTONE DECARBOXYLASE FAMILY PROTEIN (AFU_ORTHOLOGUE AFUA_6G11590)"/>
    <property type="match status" value="1"/>
</dbReference>
<comment type="caution">
    <text evidence="2">The sequence shown here is derived from an EMBL/GenBank/DDBJ whole genome shotgun (WGS) entry which is preliminary data.</text>
</comment>
<keyword evidence="3" id="KW-1185">Reference proteome</keyword>
<dbReference type="NCBIfam" id="TIGR00778">
    <property type="entry name" value="ahpD_dom"/>
    <property type="match status" value="1"/>
</dbReference>
<dbReference type="AlphaFoldDB" id="A0A317N519"/>
<dbReference type="Gene3D" id="1.20.1290.10">
    <property type="entry name" value="AhpD-like"/>
    <property type="match status" value="1"/>
</dbReference>